<feature type="chain" id="PRO_5046279142" evidence="1">
    <location>
        <begin position="25"/>
        <end position="934"/>
    </location>
</feature>
<evidence type="ECO:0000313" key="4">
    <source>
        <dbReference type="Proteomes" id="UP001589747"/>
    </source>
</evidence>
<gene>
    <name evidence="3" type="ORF">ACFFSY_13970</name>
</gene>
<reference evidence="3 4" key="1">
    <citation type="submission" date="2024-09" db="EMBL/GenBank/DDBJ databases">
        <authorList>
            <person name="Sun Q."/>
            <person name="Mori K."/>
        </authorList>
    </citation>
    <scope>NUCLEOTIDE SEQUENCE [LARGE SCALE GENOMIC DNA]</scope>
    <source>
        <strain evidence="3 4">TISTR 2452</strain>
    </source>
</reference>
<dbReference type="Gene3D" id="2.60.40.10">
    <property type="entry name" value="Immunoglobulins"/>
    <property type="match status" value="1"/>
</dbReference>
<dbReference type="Proteomes" id="UP001589747">
    <property type="component" value="Unassembled WGS sequence"/>
</dbReference>
<keyword evidence="4" id="KW-1185">Reference proteome</keyword>
<dbReference type="Pfam" id="PF00395">
    <property type="entry name" value="SLH"/>
    <property type="match status" value="1"/>
</dbReference>
<name>A0ABV5KP89_9BACL</name>
<sequence length="934" mass="97531">MKKSLSAILATSMAFSMFASAAFAADATTTITTEAKFQEMKTAGIFQGINGESHLDQLMTRAEFAKALATLLKLESKPAAAASFKDVTATHWAIGQIGALAEAKIIEGVAAGQFGPKVNVSLEQVAKIAVTALKLEVKDDAKVEGKTSAWATKYVAAAVAAGLIKTSADYTKNATRGDLVDASFVVYQNTNVAVKGDAKVIDDKNIEVTFTDGGVVKKTLDTALKTGETTKVSVEYKGKTYEVSVKLDALKATGAKQTGAKKITVDFNQPVLSSDKTVLTYELKFGLQTYAVTPKYADDNKSVVLEAAYLPAGDFTLTVKGSDAIKLKVEAEKATKIDIAAPALTFADDVELGVKTFNQFNEEMKTVSPSVTVYNVTKNKSISVESVNGGRVDLKTPADTAAIGDSITIMAVIPSVGLSQNKTVKVINGSAATSIKIDAVKPLTGKDRVSINETGLVLPLTLTDASGQAVKLPAVTKTLDATSFELGGLFFFVSDIEIIKYIAVDANGVVTFNTGAKSGTAFVTITNGATQATASTSIVVNGAATVKDLQISHPGKEIVKGEDIAFPFTAIDTFGATIKGKDLDLSKVTFAANGATVKVNAKGELIFNFPNTGDTTIYTYVNGLQQPNPVQINVKDVAKYTAVSGIKDVATTYEVGASNDFDQDNILLVDSYGRSSNVAEGKFTVTSDKEGIVKYEGGKLVAVAAGSATITVASTANADNVANKITNYSFTVNVVASDDIKSYAIDTVGTVYGKAFTAAEAAKKVAYTKSIKLVGKTASQTVVALKDNTAPFVTSSDQSVLEVVGTNQVSGIKAGKSTITVIKNGEQIATQEVTVSEELPVAKTVEFEKDEYTIAAVNGTATIKVTVKDQYGVVVSPLNQVASSDTAVASVTDITPNGDGTFNVTVKGLKKGSVVLTFTSSNLVTDTTTVVVNG</sequence>
<dbReference type="InterPro" id="IPR013783">
    <property type="entry name" value="Ig-like_fold"/>
</dbReference>
<dbReference type="InterPro" id="IPR001119">
    <property type="entry name" value="SLH_dom"/>
</dbReference>
<accession>A0ABV5KP89</accession>
<evidence type="ECO:0000313" key="3">
    <source>
        <dbReference type="EMBL" id="MFB9327031.1"/>
    </source>
</evidence>
<comment type="caution">
    <text evidence="3">The sequence shown here is derived from an EMBL/GenBank/DDBJ whole genome shotgun (WGS) entry which is preliminary data.</text>
</comment>
<dbReference type="EMBL" id="JBHMDO010000022">
    <property type="protein sequence ID" value="MFB9327031.1"/>
    <property type="molecule type" value="Genomic_DNA"/>
</dbReference>
<feature type="domain" description="SLH" evidence="2">
    <location>
        <begin position="80"/>
        <end position="143"/>
    </location>
</feature>
<organism evidence="3 4">
    <name type="scientific">Paenibacillus aurantiacus</name>
    <dbReference type="NCBI Taxonomy" id="1936118"/>
    <lineage>
        <taxon>Bacteria</taxon>
        <taxon>Bacillati</taxon>
        <taxon>Bacillota</taxon>
        <taxon>Bacilli</taxon>
        <taxon>Bacillales</taxon>
        <taxon>Paenibacillaceae</taxon>
        <taxon>Paenibacillus</taxon>
    </lineage>
</organism>
<evidence type="ECO:0000259" key="2">
    <source>
        <dbReference type="PROSITE" id="PS51272"/>
    </source>
</evidence>
<protein>
    <submittedName>
        <fullName evidence="3">S-layer homology domain-containing protein</fullName>
    </submittedName>
</protein>
<dbReference type="RefSeq" id="WP_377494873.1">
    <property type="nucleotide sequence ID" value="NZ_JBHMDO010000022.1"/>
</dbReference>
<keyword evidence="1" id="KW-0732">Signal</keyword>
<evidence type="ECO:0000256" key="1">
    <source>
        <dbReference type="SAM" id="SignalP"/>
    </source>
</evidence>
<proteinExistence type="predicted"/>
<dbReference type="PROSITE" id="PS51272">
    <property type="entry name" value="SLH"/>
    <property type="match status" value="1"/>
</dbReference>
<dbReference type="InterPro" id="IPR008964">
    <property type="entry name" value="Invasin/intimin_cell_adhesion"/>
</dbReference>
<feature type="signal peptide" evidence="1">
    <location>
        <begin position="1"/>
        <end position="24"/>
    </location>
</feature>
<dbReference type="SUPFAM" id="SSF49373">
    <property type="entry name" value="Invasin/intimin cell-adhesion fragments"/>
    <property type="match status" value="1"/>
</dbReference>